<name>A0A0G3HH00_9CORY</name>
<feature type="region of interest" description="Disordered" evidence="1">
    <location>
        <begin position="22"/>
        <end position="41"/>
    </location>
</feature>
<dbReference type="STRING" id="1072256.CUTER_02060"/>
<evidence type="ECO:0000313" key="3">
    <source>
        <dbReference type="Proteomes" id="UP000035548"/>
    </source>
</evidence>
<protein>
    <submittedName>
        <fullName evidence="2">Uncharacterized protein</fullName>
    </submittedName>
</protein>
<proteinExistence type="predicted"/>
<sequence length="104" mass="11724">MPSHVHVDTELAQQRLRELAEQARSLEQHRRAHPPELPATSVGEGFEFLGRRLQAGVEALHDAGVRRLRDIAEEHEAALTVVYRLDEQDAATSALLRRAGERWA</sequence>
<gene>
    <name evidence="2" type="ORF">CUTER_02060</name>
</gene>
<dbReference type="PATRIC" id="fig|1072256.5.peg.406"/>
<evidence type="ECO:0000256" key="1">
    <source>
        <dbReference type="SAM" id="MobiDB-lite"/>
    </source>
</evidence>
<reference evidence="2 3" key="1">
    <citation type="journal article" date="2015" name="Genome Announc.">
        <title>Virulence Factor Genes Detected in the Complete Genome Sequence of Corynebacterium uterequi DSM 45634, Isolated from the Uterus of a Maiden Mare.</title>
        <authorList>
            <person name="Ruckert C."/>
            <person name="Kriete M."/>
            <person name="Jaenicke S."/>
            <person name="Winkler A."/>
            <person name="Tauch A."/>
        </authorList>
    </citation>
    <scope>NUCLEOTIDE SEQUENCE [LARGE SCALE GENOMIC DNA]</scope>
    <source>
        <strain evidence="2 3">DSM 45634</strain>
    </source>
</reference>
<organism evidence="2 3">
    <name type="scientific">Corynebacterium uterequi</name>
    <dbReference type="NCBI Taxonomy" id="1072256"/>
    <lineage>
        <taxon>Bacteria</taxon>
        <taxon>Bacillati</taxon>
        <taxon>Actinomycetota</taxon>
        <taxon>Actinomycetes</taxon>
        <taxon>Mycobacteriales</taxon>
        <taxon>Corynebacteriaceae</taxon>
        <taxon>Corynebacterium</taxon>
    </lineage>
</organism>
<dbReference type="OrthoDB" id="4416931at2"/>
<dbReference type="KEGG" id="cut:CUTER_02060"/>
<keyword evidence="3" id="KW-1185">Reference proteome</keyword>
<accession>A0A0G3HH00</accession>
<dbReference type="RefSeq" id="WP_047259017.1">
    <property type="nucleotide sequence ID" value="NZ_CP011546.1"/>
</dbReference>
<dbReference type="EMBL" id="CP011546">
    <property type="protein sequence ID" value="AKK10427.1"/>
    <property type="molecule type" value="Genomic_DNA"/>
</dbReference>
<evidence type="ECO:0000313" key="2">
    <source>
        <dbReference type="EMBL" id="AKK10427.1"/>
    </source>
</evidence>
<dbReference type="Proteomes" id="UP000035548">
    <property type="component" value="Chromosome"/>
</dbReference>
<reference evidence="3" key="2">
    <citation type="submission" date="2015-05" db="EMBL/GenBank/DDBJ databases">
        <title>Complete genome sequence of Corynebacterium uterequi DSM 45634, isolated from the uterus of a maiden mare.</title>
        <authorList>
            <person name="Ruckert C."/>
            <person name="Albersmeier A."/>
            <person name="Winkler A."/>
            <person name="Tauch A."/>
        </authorList>
    </citation>
    <scope>NUCLEOTIDE SEQUENCE [LARGE SCALE GENOMIC DNA]</scope>
    <source>
        <strain evidence="3">DSM 45634</strain>
    </source>
</reference>
<dbReference type="AlphaFoldDB" id="A0A0G3HH00"/>